<name>A0A0Q0E1P1_PSEA0</name>
<dbReference type="InterPro" id="IPR027417">
    <property type="entry name" value="P-loop_NTPase"/>
</dbReference>
<evidence type="ECO:0000259" key="2">
    <source>
        <dbReference type="Pfam" id="PF20469"/>
    </source>
</evidence>
<accession>A0A0Q0E1P1</accession>
<proteinExistence type="predicted"/>
<dbReference type="GO" id="GO:0016887">
    <property type="term" value="F:ATP hydrolysis activity"/>
    <property type="evidence" value="ECO:0007669"/>
    <property type="project" value="InterPro"/>
</dbReference>
<sequence length="573" mass="62181">MMRVEQLKVKNFRGIKHLEWNLMEQSICCLIGVGDSAKTTVLDAVEAALSPRWMTFNESDFHHANTAEDIEVEVTIGELSRALLSDGRFGLYLRGLSPGSQLNDEPEDADEPVLTVRLSVDATMEPVWSLVCDRYPVPRVLSNRDRAMFCLVRLAGDEARHLTWAQGSVLSKMTEANDETAQMLAHAYRSARQSANLGAITELARAAASAETAARSLGAYINQAYCPDLELGRGGFNSGSIALHDGSVPIRLAGLGTRRLATLAVQRSAISEGAIVLVDELEQGLEPHRVLGAMAQLKKWQREAEGNQLAKGQILMTTHSDVVLAELPPPSLFIVSRSPAAIADIKHASSNGDISRILRGAPRALFARRILLCEGATELGLMLGLREHYPDRHDGVPIEQLGAAIVDGGGSAGPPLALALRALGYQVGLFRDSDRKLDTHFVTKLKSQGVNVIEYGGDLNTERAVFLSASNDQVDGLLDLAAGFVNEPTLNDHLAKEFPEVDTSEIFIDWDLATDLTEFRKRLSNLAAAKSWFKTAERGRAISFLVTNIVAGSPASPLGRCLNSVEQWLYGDA</sequence>
<dbReference type="PANTHER" id="PTHR43581:SF4">
    <property type="entry name" value="ATP_GTP PHOSPHATASE"/>
    <property type="match status" value="1"/>
</dbReference>
<dbReference type="Pfam" id="PF20469">
    <property type="entry name" value="OLD-like_TOPRIM"/>
    <property type="match status" value="1"/>
</dbReference>
<dbReference type="AlphaFoldDB" id="A0A0Q0E1P1"/>
<reference evidence="3 4" key="1">
    <citation type="submission" date="2015-09" db="EMBL/GenBank/DDBJ databases">
        <title>Genome announcement of multiple Pseudomonas syringae strains.</title>
        <authorList>
            <person name="Thakur S."/>
            <person name="Wang P.W."/>
            <person name="Gong Y."/>
            <person name="Weir B.S."/>
            <person name="Guttman D.S."/>
        </authorList>
    </citation>
    <scope>NUCLEOTIDE SEQUENCE [LARGE SCALE GENOMIC DNA]</scope>
    <source>
        <strain evidence="3 4">ICMP3962</strain>
    </source>
</reference>
<dbReference type="InterPro" id="IPR003959">
    <property type="entry name" value="ATPase_AAA_core"/>
</dbReference>
<dbReference type="PATRIC" id="fig|251720.4.peg.662"/>
<dbReference type="Pfam" id="PF13304">
    <property type="entry name" value="AAA_21"/>
    <property type="match status" value="1"/>
</dbReference>
<comment type="caution">
    <text evidence="3">The sequence shown here is derived from an EMBL/GenBank/DDBJ whole genome shotgun (WGS) entry which is preliminary data.</text>
</comment>
<dbReference type="Proteomes" id="UP000050266">
    <property type="component" value="Unassembled WGS sequence"/>
</dbReference>
<organism evidence="3 4">
    <name type="scientific">Pseudomonas amygdali pv. ulmi</name>
    <dbReference type="NCBI Taxonomy" id="251720"/>
    <lineage>
        <taxon>Bacteria</taxon>
        <taxon>Pseudomonadati</taxon>
        <taxon>Pseudomonadota</taxon>
        <taxon>Gammaproteobacteria</taxon>
        <taxon>Pseudomonadales</taxon>
        <taxon>Pseudomonadaceae</taxon>
        <taxon>Pseudomonas</taxon>
        <taxon>Pseudomonas amygdali</taxon>
    </lineage>
</organism>
<dbReference type="InterPro" id="IPR022602">
    <property type="entry name" value="DUF2813"/>
</dbReference>
<evidence type="ECO:0000313" key="3">
    <source>
        <dbReference type="EMBL" id="KPZ14903.1"/>
    </source>
</evidence>
<dbReference type="PANTHER" id="PTHR43581">
    <property type="entry name" value="ATP/GTP PHOSPHATASE"/>
    <property type="match status" value="1"/>
</dbReference>
<feature type="domain" description="OLD protein-like TOPRIM" evidence="2">
    <location>
        <begin position="365"/>
        <end position="434"/>
    </location>
</feature>
<evidence type="ECO:0000259" key="1">
    <source>
        <dbReference type="Pfam" id="PF13304"/>
    </source>
</evidence>
<protein>
    <submittedName>
        <fullName evidence="3">Uncharacterized protein</fullName>
    </submittedName>
</protein>
<dbReference type="Pfam" id="PF11398">
    <property type="entry name" value="DUF2813"/>
    <property type="match status" value="1"/>
</dbReference>
<feature type="domain" description="ATPase AAA-type core" evidence="1">
    <location>
        <begin position="244"/>
        <end position="324"/>
    </location>
</feature>
<dbReference type="Gene3D" id="3.40.50.300">
    <property type="entry name" value="P-loop containing nucleotide triphosphate hydrolases"/>
    <property type="match status" value="1"/>
</dbReference>
<evidence type="ECO:0000313" key="4">
    <source>
        <dbReference type="Proteomes" id="UP000050266"/>
    </source>
</evidence>
<dbReference type="GO" id="GO:0005524">
    <property type="term" value="F:ATP binding"/>
    <property type="evidence" value="ECO:0007669"/>
    <property type="project" value="InterPro"/>
</dbReference>
<gene>
    <name evidence="3" type="ORF">ALO41_00514</name>
</gene>
<dbReference type="EMBL" id="LJRQ01000118">
    <property type="protein sequence ID" value="KPZ14903.1"/>
    <property type="molecule type" value="Genomic_DNA"/>
</dbReference>
<dbReference type="InterPro" id="IPR034139">
    <property type="entry name" value="TOPRIM_OLD"/>
</dbReference>
<dbReference type="SUPFAM" id="SSF52540">
    <property type="entry name" value="P-loop containing nucleoside triphosphate hydrolases"/>
    <property type="match status" value="1"/>
</dbReference>
<dbReference type="InterPro" id="IPR051396">
    <property type="entry name" value="Bact_Antivir_Def_Nuclease"/>
</dbReference>